<gene>
    <name evidence="1" type="ORF">RHGRI_031436</name>
</gene>
<evidence type="ECO:0000313" key="1">
    <source>
        <dbReference type="EMBL" id="KAG5524770.1"/>
    </source>
</evidence>
<evidence type="ECO:0008006" key="3">
    <source>
        <dbReference type="Google" id="ProtNLM"/>
    </source>
</evidence>
<name>A0AAV6IAB6_9ERIC</name>
<accession>A0AAV6IAB6</accession>
<dbReference type="InterPro" id="IPR055290">
    <property type="entry name" value="At3g26010-like"/>
</dbReference>
<proteinExistence type="predicted"/>
<organism evidence="1 2">
    <name type="scientific">Rhododendron griersonianum</name>
    <dbReference type="NCBI Taxonomy" id="479676"/>
    <lineage>
        <taxon>Eukaryota</taxon>
        <taxon>Viridiplantae</taxon>
        <taxon>Streptophyta</taxon>
        <taxon>Embryophyta</taxon>
        <taxon>Tracheophyta</taxon>
        <taxon>Spermatophyta</taxon>
        <taxon>Magnoliopsida</taxon>
        <taxon>eudicotyledons</taxon>
        <taxon>Gunneridae</taxon>
        <taxon>Pentapetalae</taxon>
        <taxon>asterids</taxon>
        <taxon>Ericales</taxon>
        <taxon>Ericaceae</taxon>
        <taxon>Ericoideae</taxon>
        <taxon>Rhodoreae</taxon>
        <taxon>Rhododendron</taxon>
    </lineage>
</organism>
<comment type="caution">
    <text evidence="1">The sequence shown here is derived from an EMBL/GenBank/DDBJ whole genome shotgun (WGS) entry which is preliminary data.</text>
</comment>
<dbReference type="AlphaFoldDB" id="A0AAV6IAB6"/>
<sequence>MVEKRTEPGESMTDATVKPSPPVVGFFYQKNITAFVFSPIPSNFPPGASTGHLRKTHLRRYRSGILGNTVGLINSSNGLILLYWTKPTPRYLVHNPITHDKFHVRLAFNFRSVSLRFLVFGFAFDPYRDDPCFTIVQVSDIVGPMPIRVCSYTCSSSLRSRRSASWVTTHHALPECVRDKFFALSGPSVFYRGALHWLLEPSGVVAYNISTKSVSFSLVTIPGDETYVDGDGVCSCVKKMKNAGLYSNGCCSCRYLEESGDKLVNVRVTDNSRLTMWTLTDYFDGVWLPTGDIVVDKLPRSLYFGRMLAFDRTEPRLLYLVVGSDIFSYSCISGELKKLCKIVKEYGGRENCLGVIIPYELQNITPSIPKVKSKKKALTPGPFGTVPKFKERFERRAEHVKRSWNDDNLFHLYEQSCISQVAGRYFPPPTYLDVTRPPIWSFYNFNAPFSIRGLRDTVYRYNDIMLLEACLYGCTAERELKCISVGSLKCFSEVPILQRYQARDVSLLGFFHQRSHSSFVFTAIPSNLSHDVSAGKVSQAGMQSHGVVDDTLAVLNSSSGLLLLYSSKPTPHFEVYNPTVGERVSVGSSYFLENVAERFMVFGFSFNPYCTNPYFTIVEVTDHAPGNSLRVDAYSSLSPSVWETTFHQLPSNVRDDYVLLGQSIFYEGALHWLLEPSGVIAYNIHAKTISVSLMNIPVDENYLDENGLCCCIKKMRGSGMYSSGRCSCRYLGESGDQLVYTRVTGDSELSLWILKDYDRGEWSTPRRIVVEKLSTSLSFGCLLAFFDRMDPGLLFIRVKKQIFSYNCVNEELKLLCEISKDYGGQENCLGFIIPYELPRIPATIPNDDMVADPIVNTFLAKVKEAGGYRSFEH</sequence>
<dbReference type="PANTHER" id="PTHR35546:SF25">
    <property type="entry name" value="F-BOX DOMAIN-CONTAINING PROTEIN"/>
    <property type="match status" value="1"/>
</dbReference>
<dbReference type="PANTHER" id="PTHR35546">
    <property type="entry name" value="F-BOX PROTEIN INTERACTION DOMAIN PROTEIN-RELATED"/>
    <property type="match status" value="1"/>
</dbReference>
<keyword evidence="2" id="KW-1185">Reference proteome</keyword>
<protein>
    <recommendedName>
        <fullName evidence="3">F-box associated domain-containing protein</fullName>
    </recommendedName>
</protein>
<dbReference type="EMBL" id="JACTNZ010000011">
    <property type="protein sequence ID" value="KAG5524770.1"/>
    <property type="molecule type" value="Genomic_DNA"/>
</dbReference>
<dbReference type="Proteomes" id="UP000823749">
    <property type="component" value="Chromosome 11"/>
</dbReference>
<evidence type="ECO:0000313" key="2">
    <source>
        <dbReference type="Proteomes" id="UP000823749"/>
    </source>
</evidence>
<reference evidence="1" key="1">
    <citation type="submission" date="2020-08" db="EMBL/GenBank/DDBJ databases">
        <title>Plant Genome Project.</title>
        <authorList>
            <person name="Zhang R.-G."/>
        </authorList>
    </citation>
    <scope>NUCLEOTIDE SEQUENCE</scope>
    <source>
        <strain evidence="1">WSP0</strain>
        <tissue evidence="1">Leaf</tissue>
    </source>
</reference>